<comment type="catalytic activity">
    <reaction evidence="13">
        <text>a di-trans,poly-cis-dolichyl phosphate + UDP-alpha-D-glucose = a di-trans,poly-cis-dolichyl beta-D-glucosyl phosphate + UDP</text>
        <dbReference type="Rhea" id="RHEA:15401"/>
        <dbReference type="Rhea" id="RHEA-COMP:19498"/>
        <dbReference type="Rhea" id="RHEA-COMP:19502"/>
        <dbReference type="ChEBI" id="CHEBI:57525"/>
        <dbReference type="ChEBI" id="CHEBI:57683"/>
        <dbReference type="ChEBI" id="CHEBI:58223"/>
        <dbReference type="ChEBI" id="CHEBI:58885"/>
        <dbReference type="EC" id="2.4.1.117"/>
    </reaction>
    <physiologicalReaction direction="left-to-right" evidence="13">
        <dbReference type="Rhea" id="RHEA:15402"/>
    </physiologicalReaction>
</comment>
<evidence type="ECO:0000256" key="5">
    <source>
        <dbReference type="ARBA" id="ARBA00012583"/>
    </source>
</evidence>
<dbReference type="GO" id="GO:0016020">
    <property type="term" value="C:membrane"/>
    <property type="evidence" value="ECO:0007669"/>
    <property type="project" value="UniProtKB-SubCell"/>
</dbReference>
<feature type="transmembrane region" description="Helical" evidence="14">
    <location>
        <begin position="379"/>
        <end position="399"/>
    </location>
</feature>
<dbReference type="GO" id="GO:0000271">
    <property type="term" value="P:polysaccharide biosynthetic process"/>
    <property type="evidence" value="ECO:0007669"/>
    <property type="project" value="InterPro"/>
</dbReference>
<organism evidence="17 18">
    <name type="scientific">Amycolatopsis acidicola</name>
    <dbReference type="NCBI Taxonomy" id="2596893"/>
    <lineage>
        <taxon>Bacteria</taxon>
        <taxon>Bacillati</taxon>
        <taxon>Actinomycetota</taxon>
        <taxon>Actinomycetes</taxon>
        <taxon>Pseudonocardiales</taxon>
        <taxon>Pseudonocardiaceae</taxon>
        <taxon>Amycolatopsis</taxon>
    </lineage>
</organism>
<dbReference type="GO" id="GO:0006487">
    <property type="term" value="P:protein N-linked glycosylation"/>
    <property type="evidence" value="ECO:0007669"/>
    <property type="project" value="TreeGrafter"/>
</dbReference>
<evidence type="ECO:0000256" key="14">
    <source>
        <dbReference type="SAM" id="Phobius"/>
    </source>
</evidence>
<keyword evidence="8 14" id="KW-0812">Transmembrane</keyword>
<keyword evidence="6" id="KW-0328">Glycosyltransferase</keyword>
<evidence type="ECO:0000256" key="12">
    <source>
        <dbReference type="ARBA" id="ARBA00023136"/>
    </source>
</evidence>
<evidence type="ECO:0000313" key="17">
    <source>
        <dbReference type="EMBL" id="KAA9153639.1"/>
    </source>
</evidence>
<sequence length="412" mass="44118">MHTEAGPRPGTTPVDTRTARPVLDVVIPVYNEETDLEPCIRRLHAHLAATLPYSFRITVADNASIDGTLYVAERLAREFAEVEVRHLAQKGRGRALNAVWSTSDAPVLAYMDVDLSTDLAALGPLVAPLISGHSDLAIGSRLAKGARVVRGPKREFISRCYNLILRGALAAKFSDAQCGFKAIRADVARQLLPLVEDTGWFFDTELLVLAQRAGLRTHEVPVDWVDDPDSSVDIIGTATADLKGVARMIRGFATGSLPVSELRAQLGREPIGVSTPGVPPKLATQLVRFAVVGIGSTLAYLLLFLVLRNGMGAQAANFVALGLTAIANTAVNRRVTFGIRGSSGAARHQFEGLIVFGLGLVLTSGSLALLNALASPGVVLELTVLVLANLAATILRFVLLRGWVFHPRRQDH</sequence>
<reference evidence="17" key="1">
    <citation type="submission" date="2019-09" db="EMBL/GenBank/DDBJ databases">
        <authorList>
            <person name="Teo W.F.A."/>
            <person name="Duangmal K."/>
        </authorList>
    </citation>
    <scope>NUCLEOTIDE SEQUENCE [LARGE SCALE GENOMIC DNA]</scope>
    <source>
        <strain evidence="17">K81G1</strain>
    </source>
</reference>
<evidence type="ECO:0000256" key="13">
    <source>
        <dbReference type="ARBA" id="ARBA00045097"/>
    </source>
</evidence>
<dbReference type="FunFam" id="3.90.550.10:FF:000131">
    <property type="entry name" value="Glycosyl transferase"/>
    <property type="match status" value="1"/>
</dbReference>
<dbReference type="AlphaFoldDB" id="A0A5N0UWV9"/>
<dbReference type="GO" id="GO:0004581">
    <property type="term" value="F:dolichyl-phosphate beta-glucosyltransferase activity"/>
    <property type="evidence" value="ECO:0007669"/>
    <property type="project" value="UniProtKB-EC"/>
</dbReference>
<dbReference type="InterPro" id="IPR035518">
    <property type="entry name" value="DPG_synthase"/>
</dbReference>
<keyword evidence="18" id="KW-1185">Reference proteome</keyword>
<keyword evidence="7" id="KW-0808">Transferase</keyword>
<evidence type="ECO:0000256" key="4">
    <source>
        <dbReference type="ARBA" id="ARBA00006739"/>
    </source>
</evidence>
<evidence type="ECO:0000256" key="10">
    <source>
        <dbReference type="ARBA" id="ARBA00022968"/>
    </source>
</evidence>
<gene>
    <name evidence="17" type="ORF">FPZ12_034125</name>
</gene>
<evidence type="ECO:0000256" key="11">
    <source>
        <dbReference type="ARBA" id="ARBA00022989"/>
    </source>
</evidence>
<dbReference type="EC" id="2.4.1.117" evidence="5"/>
<keyword evidence="9" id="KW-0256">Endoplasmic reticulum</keyword>
<evidence type="ECO:0000256" key="9">
    <source>
        <dbReference type="ARBA" id="ARBA00022824"/>
    </source>
</evidence>
<accession>A0A5N0UWV9</accession>
<feature type="transmembrane region" description="Helical" evidence="14">
    <location>
        <begin position="352"/>
        <end position="373"/>
    </location>
</feature>
<comment type="similarity">
    <text evidence="4">Belongs to the glycosyltransferase 2 family.</text>
</comment>
<feature type="transmembrane region" description="Helical" evidence="14">
    <location>
        <begin position="286"/>
        <end position="307"/>
    </location>
</feature>
<dbReference type="OrthoDB" id="2369748at2"/>
<feature type="domain" description="GtrA/DPMS transmembrane" evidence="16">
    <location>
        <begin position="288"/>
        <end position="405"/>
    </location>
</feature>
<evidence type="ECO:0000256" key="1">
    <source>
        <dbReference type="ARBA" id="ARBA00004141"/>
    </source>
</evidence>
<evidence type="ECO:0000256" key="7">
    <source>
        <dbReference type="ARBA" id="ARBA00022679"/>
    </source>
</evidence>
<evidence type="ECO:0000256" key="3">
    <source>
        <dbReference type="ARBA" id="ARBA00004922"/>
    </source>
</evidence>
<comment type="caution">
    <text evidence="17">The sequence shown here is derived from an EMBL/GenBank/DDBJ whole genome shotgun (WGS) entry which is preliminary data.</text>
</comment>
<feature type="domain" description="Glycosyltransferase 2-like" evidence="15">
    <location>
        <begin position="25"/>
        <end position="191"/>
    </location>
</feature>
<keyword evidence="10" id="KW-0735">Signal-anchor</keyword>
<dbReference type="Proteomes" id="UP000319769">
    <property type="component" value="Unassembled WGS sequence"/>
</dbReference>
<dbReference type="PANTHER" id="PTHR10859">
    <property type="entry name" value="GLYCOSYL TRANSFERASE"/>
    <property type="match status" value="1"/>
</dbReference>
<dbReference type="Pfam" id="PF00535">
    <property type="entry name" value="Glycos_transf_2"/>
    <property type="match status" value="1"/>
</dbReference>
<keyword evidence="11 14" id="KW-1133">Transmembrane helix</keyword>
<comment type="subcellular location">
    <subcellularLocation>
        <location evidence="2">Endoplasmic reticulum membrane</location>
        <topology evidence="2">Single-pass membrane protein</topology>
    </subcellularLocation>
    <subcellularLocation>
        <location evidence="1">Membrane</location>
        <topology evidence="1">Multi-pass membrane protein</topology>
    </subcellularLocation>
</comment>
<evidence type="ECO:0000313" key="18">
    <source>
        <dbReference type="Proteomes" id="UP000319769"/>
    </source>
</evidence>
<dbReference type="PANTHER" id="PTHR10859:SF91">
    <property type="entry name" value="DOLICHYL-PHOSPHATE BETA-GLUCOSYLTRANSFERASE"/>
    <property type="match status" value="1"/>
</dbReference>
<proteinExistence type="inferred from homology"/>
<evidence type="ECO:0000259" key="15">
    <source>
        <dbReference type="Pfam" id="PF00535"/>
    </source>
</evidence>
<protein>
    <recommendedName>
        <fullName evidence="5">dolichyl-phosphate beta-glucosyltransferase</fullName>
        <ecNumber evidence="5">2.4.1.117</ecNumber>
    </recommendedName>
</protein>
<evidence type="ECO:0000256" key="8">
    <source>
        <dbReference type="ARBA" id="ARBA00022692"/>
    </source>
</evidence>
<dbReference type="CDD" id="cd04188">
    <property type="entry name" value="DPG_synthase"/>
    <property type="match status" value="1"/>
</dbReference>
<dbReference type="InterPro" id="IPR001173">
    <property type="entry name" value="Glyco_trans_2-like"/>
</dbReference>
<evidence type="ECO:0000256" key="2">
    <source>
        <dbReference type="ARBA" id="ARBA00004389"/>
    </source>
</evidence>
<dbReference type="Pfam" id="PF04138">
    <property type="entry name" value="GtrA_DPMS_TM"/>
    <property type="match status" value="1"/>
</dbReference>
<evidence type="ECO:0000256" key="6">
    <source>
        <dbReference type="ARBA" id="ARBA00022676"/>
    </source>
</evidence>
<dbReference type="EMBL" id="VMNW02000074">
    <property type="protein sequence ID" value="KAA9153639.1"/>
    <property type="molecule type" value="Genomic_DNA"/>
</dbReference>
<dbReference type="Gene3D" id="3.90.550.10">
    <property type="entry name" value="Spore Coat Polysaccharide Biosynthesis Protein SpsA, Chain A"/>
    <property type="match status" value="1"/>
</dbReference>
<comment type="pathway">
    <text evidence="3">Protein modification; protein glycosylation.</text>
</comment>
<keyword evidence="12 14" id="KW-0472">Membrane</keyword>
<dbReference type="InterPro" id="IPR007267">
    <property type="entry name" value="GtrA_DPMS_TM"/>
</dbReference>
<evidence type="ECO:0000259" key="16">
    <source>
        <dbReference type="Pfam" id="PF04138"/>
    </source>
</evidence>
<dbReference type="SUPFAM" id="SSF53448">
    <property type="entry name" value="Nucleotide-diphospho-sugar transferases"/>
    <property type="match status" value="1"/>
</dbReference>
<name>A0A5N0UWV9_9PSEU</name>
<dbReference type="InterPro" id="IPR029044">
    <property type="entry name" value="Nucleotide-diphossugar_trans"/>
</dbReference>